<dbReference type="InterPro" id="IPR001005">
    <property type="entry name" value="SANT/Myb"/>
</dbReference>
<dbReference type="AlphaFoldDB" id="A0ABD3P214"/>
<name>A0ABD3P214_9STRA</name>
<dbReference type="Pfam" id="PF15963">
    <property type="entry name" value="Myb_DNA-bind_7"/>
    <property type="match status" value="1"/>
</dbReference>
<feature type="domain" description="Myb-like" evidence="2">
    <location>
        <begin position="213"/>
        <end position="261"/>
    </location>
</feature>
<feature type="compositionally biased region" description="Basic and acidic residues" evidence="1">
    <location>
        <begin position="66"/>
        <end position="99"/>
    </location>
</feature>
<feature type="compositionally biased region" description="Basic and acidic residues" evidence="1">
    <location>
        <begin position="7"/>
        <end position="18"/>
    </location>
</feature>
<dbReference type="EMBL" id="JALLAZ020001060">
    <property type="protein sequence ID" value="KAL3781533.1"/>
    <property type="molecule type" value="Genomic_DNA"/>
</dbReference>
<organism evidence="3 4">
    <name type="scientific">Stephanodiscus triporus</name>
    <dbReference type="NCBI Taxonomy" id="2934178"/>
    <lineage>
        <taxon>Eukaryota</taxon>
        <taxon>Sar</taxon>
        <taxon>Stramenopiles</taxon>
        <taxon>Ochrophyta</taxon>
        <taxon>Bacillariophyta</taxon>
        <taxon>Coscinodiscophyceae</taxon>
        <taxon>Thalassiosirophycidae</taxon>
        <taxon>Stephanodiscales</taxon>
        <taxon>Stephanodiscaceae</taxon>
        <taxon>Stephanodiscus</taxon>
    </lineage>
</organism>
<feature type="compositionally biased region" description="Polar residues" evidence="1">
    <location>
        <begin position="341"/>
        <end position="352"/>
    </location>
</feature>
<evidence type="ECO:0000313" key="3">
    <source>
        <dbReference type="EMBL" id="KAL3781533.1"/>
    </source>
</evidence>
<dbReference type="InterPro" id="IPR009057">
    <property type="entry name" value="Homeodomain-like_sf"/>
</dbReference>
<evidence type="ECO:0000259" key="2">
    <source>
        <dbReference type="SMART" id="SM00717"/>
    </source>
</evidence>
<feature type="compositionally biased region" description="Low complexity" evidence="1">
    <location>
        <begin position="294"/>
        <end position="311"/>
    </location>
</feature>
<dbReference type="PANTHER" id="PTHR22929:SF0">
    <property type="entry name" value="TRANSCRIPTION FACTOR TFIIIB COMPONENT B'' HOMOLOG"/>
    <property type="match status" value="1"/>
</dbReference>
<proteinExistence type="predicted"/>
<dbReference type="CDD" id="cd00167">
    <property type="entry name" value="SANT"/>
    <property type="match status" value="1"/>
</dbReference>
<accession>A0ABD3P214</accession>
<gene>
    <name evidence="3" type="ORF">ACHAW5_005430</name>
</gene>
<feature type="region of interest" description="Disordered" evidence="1">
    <location>
        <begin position="1"/>
        <end position="111"/>
    </location>
</feature>
<dbReference type="PANTHER" id="PTHR22929">
    <property type="entry name" value="RNA POLYMERASE III TRANSCRIPTION INITIATION FACTOR B"/>
    <property type="match status" value="1"/>
</dbReference>
<comment type="caution">
    <text evidence="3">The sequence shown here is derived from an EMBL/GenBank/DDBJ whole genome shotgun (WGS) entry which is preliminary data.</text>
</comment>
<evidence type="ECO:0000313" key="4">
    <source>
        <dbReference type="Proteomes" id="UP001530315"/>
    </source>
</evidence>
<dbReference type="Proteomes" id="UP001530315">
    <property type="component" value="Unassembled WGS sequence"/>
</dbReference>
<feature type="region of interest" description="Disordered" evidence="1">
    <location>
        <begin position="293"/>
        <end position="352"/>
    </location>
</feature>
<reference evidence="3 4" key="1">
    <citation type="submission" date="2024-10" db="EMBL/GenBank/DDBJ databases">
        <title>Updated reference genomes for cyclostephanoid diatoms.</title>
        <authorList>
            <person name="Roberts W.R."/>
            <person name="Alverson A.J."/>
        </authorList>
    </citation>
    <scope>NUCLEOTIDE SEQUENCE [LARGE SCALE GENOMIC DNA]</scope>
    <source>
        <strain evidence="3 4">AJA276-08</strain>
    </source>
</reference>
<keyword evidence="4" id="KW-1185">Reference proteome</keyword>
<dbReference type="Gene3D" id="1.10.10.60">
    <property type="entry name" value="Homeodomain-like"/>
    <property type="match status" value="1"/>
</dbReference>
<dbReference type="SMART" id="SM00717">
    <property type="entry name" value="SANT"/>
    <property type="match status" value="1"/>
</dbReference>
<feature type="compositionally biased region" description="Basic and acidic residues" evidence="1">
    <location>
        <begin position="317"/>
        <end position="340"/>
    </location>
</feature>
<sequence length="352" mass="37953">MPPVLPNRDDDHDEDGPPRRTKKRSASRAEVAAGGDAVGRTQAEGRASSSSSTTTNTGDATIPAAGKEERRDEDGRDSGRRGEGEAGSDDGRRDDDRHHPQGAVLEANTAFFRGKVKARKLGGRKTTRGVVGTTNGNKNGVTFYEGGDAVTVDEHGLIVIEPSSLLPNPESRRSTSQIDDELGNAVIDEGENAGRLGAIQARYDSYTTNARTTPARWTPRETRTFFDALRQCGPDFGLMQTFCPGRTRMQLKRKFKVESRKNARLVDMALDPKCKVKLDLSVFGDDLEIPEEVPPFAAGATPADPAAPGCASSASTAKERGEETDRGDAASSVRTRDSRSKALQSLRNFTDF</sequence>
<dbReference type="InterPro" id="IPR039467">
    <property type="entry name" value="TFIIIB_B''_Myb"/>
</dbReference>
<dbReference type="SUPFAM" id="SSF46689">
    <property type="entry name" value="Homeodomain-like"/>
    <property type="match status" value="1"/>
</dbReference>
<protein>
    <recommendedName>
        <fullName evidence="2">Myb-like domain-containing protein</fullName>
    </recommendedName>
</protein>
<evidence type="ECO:0000256" key="1">
    <source>
        <dbReference type="SAM" id="MobiDB-lite"/>
    </source>
</evidence>